<feature type="transmembrane region" description="Helical" evidence="11">
    <location>
        <begin position="147"/>
        <end position="167"/>
    </location>
</feature>
<dbReference type="RefSeq" id="WP_086636624.1">
    <property type="nucleotide sequence ID" value="NZ_MRZU01000002.1"/>
</dbReference>
<evidence type="ECO:0000256" key="1">
    <source>
        <dbReference type="ARBA" id="ARBA00022475"/>
    </source>
</evidence>
<keyword evidence="8 11" id="KW-0472">Membrane</keyword>
<dbReference type="AlphaFoldDB" id="A0A1Y3GGT9"/>
<evidence type="ECO:0000256" key="7">
    <source>
        <dbReference type="ARBA" id="ARBA00023098"/>
    </source>
</evidence>
<keyword evidence="7 11" id="KW-0443">Lipid metabolism</keyword>
<keyword evidence="5 11" id="KW-0460">Magnesium</keyword>
<name>A0A1Y3GGT9_9EURY</name>
<evidence type="ECO:0000256" key="6">
    <source>
        <dbReference type="ARBA" id="ARBA00022989"/>
    </source>
</evidence>
<evidence type="ECO:0000256" key="5">
    <source>
        <dbReference type="ARBA" id="ARBA00022842"/>
    </source>
</evidence>
<dbReference type="Pfam" id="PF01864">
    <property type="entry name" value="CarS-like"/>
    <property type="match status" value="1"/>
</dbReference>
<organism evidence="12 13">
    <name type="scientific">Methanonatronarchaeum thermophilum</name>
    <dbReference type="NCBI Taxonomy" id="1927129"/>
    <lineage>
        <taxon>Archaea</taxon>
        <taxon>Methanobacteriati</taxon>
        <taxon>Methanobacteriota</taxon>
        <taxon>Methanonatronarchaeia</taxon>
        <taxon>Methanonatronarchaeales</taxon>
        <taxon>Methanonatronarchaeaceae</taxon>
        <taxon>Methanonatronarchaeum</taxon>
    </lineage>
</organism>
<evidence type="ECO:0000313" key="12">
    <source>
        <dbReference type="EMBL" id="OUJ19533.1"/>
    </source>
</evidence>
<keyword evidence="4 11" id="KW-0812">Transmembrane</keyword>
<feature type="transmembrane region" description="Helical" evidence="11">
    <location>
        <begin position="52"/>
        <end position="71"/>
    </location>
</feature>
<comment type="catalytic activity">
    <reaction evidence="11">
        <text>2,3-bis-O-(geranylgeranyl)-sn-glycerol 1-phosphate + CTP + H(+) = CDP-2,3-bis-O-(geranylgeranyl)-sn-glycerol + diphosphate</text>
        <dbReference type="Rhea" id="RHEA:25690"/>
        <dbReference type="ChEBI" id="CHEBI:15378"/>
        <dbReference type="ChEBI" id="CHEBI:33019"/>
        <dbReference type="ChEBI" id="CHEBI:37563"/>
        <dbReference type="ChEBI" id="CHEBI:58837"/>
        <dbReference type="ChEBI" id="CHEBI:58838"/>
        <dbReference type="EC" id="2.7.7.67"/>
    </reaction>
</comment>
<comment type="function">
    <text evidence="11">Catalyzes the formation of CDP-2,3-bis-(O-geranylgeranyl)-sn-glycerol (CDP-archaeol) from 2,3-bis-(O-geranylgeranyl)-sn-glycerol 1-phosphate (DGGGP) and CTP. This reaction is the third ether-bond-formation step in the biosynthesis of archaeal membrane lipids.</text>
</comment>
<sequence length="176" mass="19623">MLEIVVTALWLVIPSYVPNSTAVLFQGKTPIDFKYNFIDGNRLLGDGKTIKGFIGGGFCGTIVGTTQIFLAPTLNLPTFNESIFIVATLAFGALIGDMFFSFIKRRLNKKRGAPFPGVDQLDFLIGSLAITWILHPTWFTTNFTPQILLLAFILTPIIHLTVNRIAYKLELKDEPW</sequence>
<evidence type="ECO:0000256" key="9">
    <source>
        <dbReference type="ARBA" id="ARBA00023209"/>
    </source>
</evidence>
<evidence type="ECO:0000256" key="10">
    <source>
        <dbReference type="ARBA" id="ARBA00023264"/>
    </source>
</evidence>
<evidence type="ECO:0000256" key="2">
    <source>
        <dbReference type="ARBA" id="ARBA00022516"/>
    </source>
</evidence>
<proteinExistence type="inferred from homology"/>
<keyword evidence="2 11" id="KW-0444">Lipid biosynthesis</keyword>
<dbReference type="OrthoDB" id="45383at2157"/>
<dbReference type="HAMAP" id="MF_01117">
    <property type="entry name" value="CDP_archaeol_synth"/>
    <property type="match status" value="1"/>
</dbReference>
<keyword evidence="13" id="KW-1185">Reference proteome</keyword>
<keyword evidence="10 11" id="KW-1208">Phospholipid metabolism</keyword>
<comment type="caution">
    <text evidence="12">The sequence shown here is derived from an EMBL/GenBank/DDBJ whole genome shotgun (WGS) entry which is preliminary data.</text>
</comment>
<keyword evidence="6 11" id="KW-1133">Transmembrane helix</keyword>
<feature type="transmembrane region" description="Helical" evidence="11">
    <location>
        <begin position="83"/>
        <end position="103"/>
    </location>
</feature>
<keyword evidence="3 11" id="KW-0808">Transferase</keyword>
<comment type="pathway">
    <text evidence="11">Membrane lipid metabolism; glycerophospholipid metabolism.</text>
</comment>
<dbReference type="GO" id="GO:0043338">
    <property type="term" value="F:CDP-2,3-bis-(O-geranylgeranyl)-sn-glycerol synthase activity"/>
    <property type="evidence" value="ECO:0007669"/>
    <property type="project" value="UniProtKB-EC"/>
</dbReference>
<dbReference type="GO" id="GO:0005886">
    <property type="term" value="C:plasma membrane"/>
    <property type="evidence" value="ECO:0007669"/>
    <property type="project" value="UniProtKB-SubCell"/>
</dbReference>
<comment type="subcellular location">
    <subcellularLocation>
        <location evidence="11">Cell membrane</location>
        <topology evidence="11">Multi-pass membrane protein</topology>
    </subcellularLocation>
</comment>
<evidence type="ECO:0000256" key="8">
    <source>
        <dbReference type="ARBA" id="ARBA00023136"/>
    </source>
</evidence>
<evidence type="ECO:0000256" key="4">
    <source>
        <dbReference type="ARBA" id="ARBA00022692"/>
    </source>
</evidence>
<evidence type="ECO:0000256" key="11">
    <source>
        <dbReference type="HAMAP-Rule" id="MF_01117"/>
    </source>
</evidence>
<feature type="transmembrane region" description="Helical" evidence="11">
    <location>
        <begin position="123"/>
        <end position="141"/>
    </location>
</feature>
<dbReference type="InterPro" id="IPR032690">
    <property type="entry name" value="CarS"/>
</dbReference>
<dbReference type="EC" id="2.7.7.67" evidence="11"/>
<reference evidence="12 13" key="1">
    <citation type="submission" date="2016-12" db="EMBL/GenBank/DDBJ databases">
        <title>Discovery of methanogenic haloarchaea.</title>
        <authorList>
            <person name="Sorokin D.Y."/>
            <person name="Makarova K.S."/>
            <person name="Abbas B."/>
            <person name="Ferrer M."/>
            <person name="Golyshin P.N."/>
        </authorList>
    </citation>
    <scope>NUCLEOTIDE SEQUENCE [LARGE SCALE GENOMIC DNA]</scope>
    <source>
        <strain evidence="12">AMET1</strain>
    </source>
</reference>
<dbReference type="PANTHER" id="PTHR39650:SF1">
    <property type="entry name" value="CDP-ARCHAEOL SYNTHASE"/>
    <property type="match status" value="1"/>
</dbReference>
<keyword evidence="1 11" id="KW-1003">Cell membrane</keyword>
<keyword evidence="9 11" id="KW-0594">Phospholipid biosynthesis</keyword>
<dbReference type="UniPathway" id="UPA00940"/>
<evidence type="ECO:0000313" key="13">
    <source>
        <dbReference type="Proteomes" id="UP000195137"/>
    </source>
</evidence>
<accession>A0A1Y3GGT9</accession>
<dbReference type="Proteomes" id="UP000195137">
    <property type="component" value="Unassembled WGS sequence"/>
</dbReference>
<comment type="similarity">
    <text evidence="11">Belongs to the CDP-archaeol synthase family.</text>
</comment>
<evidence type="ECO:0000256" key="3">
    <source>
        <dbReference type="ARBA" id="ARBA00022679"/>
    </source>
</evidence>
<dbReference type="PANTHER" id="PTHR39650">
    <property type="entry name" value="CDP-ARCHAEOL SYNTHASE"/>
    <property type="match status" value="1"/>
</dbReference>
<protein>
    <recommendedName>
        <fullName evidence="11">CDP-archaeol synthase</fullName>
        <ecNumber evidence="11">2.7.7.67</ecNumber>
    </recommendedName>
    <alternativeName>
        <fullName evidence="11">CDP-2,3-bis-(O-geranylgeranyl)-sn-glycerol synthase</fullName>
    </alternativeName>
</protein>
<dbReference type="EMBL" id="MRZU01000002">
    <property type="protein sequence ID" value="OUJ19533.1"/>
    <property type="molecule type" value="Genomic_DNA"/>
</dbReference>
<comment type="cofactor">
    <cofactor evidence="11">
        <name>Mg(2+)</name>
        <dbReference type="ChEBI" id="CHEBI:18420"/>
    </cofactor>
</comment>
<dbReference type="InterPro" id="IPR002726">
    <property type="entry name" value="CarS_archaea"/>
</dbReference>
<gene>
    <name evidence="11" type="primary">carS</name>
    <name evidence="12" type="ORF">AMET1_0204</name>
</gene>
<dbReference type="NCBIfam" id="NF003114">
    <property type="entry name" value="PRK04032.1"/>
    <property type="match status" value="1"/>
</dbReference>
<dbReference type="GO" id="GO:0046474">
    <property type="term" value="P:glycerophospholipid biosynthetic process"/>
    <property type="evidence" value="ECO:0007669"/>
    <property type="project" value="UniProtKB-UniRule"/>
</dbReference>